<evidence type="ECO:0000313" key="3">
    <source>
        <dbReference type="Proteomes" id="UP000593594"/>
    </source>
</evidence>
<dbReference type="KEGG" id="kmn:HW532_15095"/>
<protein>
    <submittedName>
        <fullName evidence="2">DUF2189 domain-containing protein</fullName>
    </submittedName>
</protein>
<reference evidence="2 3" key="1">
    <citation type="submission" date="2020-06" db="EMBL/GenBank/DDBJ databases">
        <title>Genome sequence of 2 isolates from Red Sea Mangroves.</title>
        <authorList>
            <person name="Sefrji F."/>
            <person name="Michoud G."/>
            <person name="Merlino G."/>
            <person name="Daffonchio D."/>
        </authorList>
    </citation>
    <scope>NUCLEOTIDE SEQUENCE [LARGE SCALE GENOMIC DNA]</scope>
    <source>
        <strain evidence="2 3">R1DC25</strain>
    </source>
</reference>
<organism evidence="2 3">
    <name type="scientific">Kaustia mangrovi</name>
    <dbReference type="NCBI Taxonomy" id="2593653"/>
    <lineage>
        <taxon>Bacteria</taxon>
        <taxon>Pseudomonadati</taxon>
        <taxon>Pseudomonadota</taxon>
        <taxon>Alphaproteobacteria</taxon>
        <taxon>Hyphomicrobiales</taxon>
        <taxon>Parvibaculaceae</taxon>
        <taxon>Kaustia</taxon>
    </lineage>
</organism>
<feature type="transmembrane region" description="Helical" evidence="1">
    <location>
        <begin position="45"/>
        <end position="65"/>
    </location>
</feature>
<feature type="transmembrane region" description="Helical" evidence="1">
    <location>
        <begin position="170"/>
        <end position="193"/>
    </location>
</feature>
<feature type="transmembrane region" description="Helical" evidence="1">
    <location>
        <begin position="111"/>
        <end position="135"/>
    </location>
</feature>
<sequence length="264" mass="27968">MAKSTGFDTAETPLETPAIRTVSLADLRDALAKGLDDFRANRSDIFFLCVIYPVISVLLVRAVIGGNLLPLVFPILAGFTLIGPVIAIVFYEISRRREAGEEPRWGDAIAVVRHTAIGSLAILAGLLLAIFGVWLAVAWGIYELTLGGALPASLSAFARDVFTTPEGWALIAIGNGVGFLFAVLVLAVSVVSFPMLLDREVNVVTAIATSVRVVTANPATMAVWGLIVAVSLAIGCIPLFVGLAIAIPVLGHATWHLYRKAVPR</sequence>
<dbReference type="InterPro" id="IPR018692">
    <property type="entry name" value="DUF2189"/>
</dbReference>
<feature type="transmembrane region" description="Helical" evidence="1">
    <location>
        <begin position="222"/>
        <end position="250"/>
    </location>
</feature>
<accession>A0A7S8C5S4</accession>
<keyword evidence="1" id="KW-0472">Membrane</keyword>
<gene>
    <name evidence="2" type="ORF">HW532_15095</name>
</gene>
<evidence type="ECO:0000313" key="2">
    <source>
        <dbReference type="EMBL" id="QPC43898.1"/>
    </source>
</evidence>
<dbReference type="RefSeq" id="WP_213161261.1">
    <property type="nucleotide sequence ID" value="NZ_CP058214.1"/>
</dbReference>
<dbReference type="Proteomes" id="UP000593594">
    <property type="component" value="Chromosome"/>
</dbReference>
<keyword evidence="3" id="KW-1185">Reference proteome</keyword>
<name>A0A7S8C5S4_9HYPH</name>
<feature type="transmembrane region" description="Helical" evidence="1">
    <location>
        <begin position="71"/>
        <end position="91"/>
    </location>
</feature>
<dbReference type="AlphaFoldDB" id="A0A7S8C5S4"/>
<keyword evidence="1" id="KW-0812">Transmembrane</keyword>
<keyword evidence="1" id="KW-1133">Transmembrane helix</keyword>
<dbReference type="EMBL" id="CP058214">
    <property type="protein sequence ID" value="QPC43898.1"/>
    <property type="molecule type" value="Genomic_DNA"/>
</dbReference>
<proteinExistence type="predicted"/>
<dbReference type="Pfam" id="PF09955">
    <property type="entry name" value="DUF2189"/>
    <property type="match status" value="1"/>
</dbReference>
<evidence type="ECO:0000256" key="1">
    <source>
        <dbReference type="SAM" id="Phobius"/>
    </source>
</evidence>